<dbReference type="EMBL" id="CP101751">
    <property type="protein sequence ID" value="UUC47345.1"/>
    <property type="molecule type" value="Genomic_DNA"/>
</dbReference>
<reference evidence="2" key="1">
    <citation type="submission" date="2022-07" db="EMBL/GenBank/DDBJ databases">
        <title>Isolation, identification, and degradation of a PFOSA degrading strain from sewage treatment plant.</title>
        <authorList>
            <person name="Zhang L."/>
            <person name="Huo Y."/>
        </authorList>
    </citation>
    <scope>NUCLEOTIDE SEQUENCE</scope>
    <source>
        <strain evidence="2">C1</strain>
    </source>
</reference>
<evidence type="ECO:0000313" key="2">
    <source>
        <dbReference type="EMBL" id="UUC47345.1"/>
    </source>
</evidence>
<dbReference type="Pfam" id="PF13630">
    <property type="entry name" value="SdpI"/>
    <property type="match status" value="1"/>
</dbReference>
<proteinExistence type="predicted"/>
<organism evidence="2 3">
    <name type="scientific">Flavobacterium cerinum</name>
    <dbReference type="NCBI Taxonomy" id="2502784"/>
    <lineage>
        <taxon>Bacteria</taxon>
        <taxon>Pseudomonadati</taxon>
        <taxon>Bacteroidota</taxon>
        <taxon>Flavobacteriia</taxon>
        <taxon>Flavobacteriales</taxon>
        <taxon>Flavobacteriaceae</taxon>
        <taxon>Flavobacterium</taxon>
    </lineage>
</organism>
<feature type="transmembrane region" description="Helical" evidence="1">
    <location>
        <begin position="79"/>
        <end position="95"/>
    </location>
</feature>
<keyword evidence="3" id="KW-1185">Reference proteome</keyword>
<sequence length="109" mass="12154">MPLLCGGIFILTGLILYCFPPKKINGLYGYRTSGSMKSQERWDFSQKYSAIELAKGGLIVLLLAFLPFVVPIEKSIEKGVSIAIILASVFIPIYRTEKALNKKFADNHK</sequence>
<keyword evidence="1" id="KW-1133">Transmembrane helix</keyword>
<dbReference type="Proteomes" id="UP001059844">
    <property type="component" value="Chromosome"/>
</dbReference>
<evidence type="ECO:0000256" key="1">
    <source>
        <dbReference type="SAM" id="Phobius"/>
    </source>
</evidence>
<accession>A0ABY5IYH4</accession>
<feature type="transmembrane region" description="Helical" evidence="1">
    <location>
        <begin position="53"/>
        <end position="72"/>
    </location>
</feature>
<name>A0ABY5IYH4_9FLAO</name>
<protein>
    <submittedName>
        <fullName evidence="2">SdpI family protein</fullName>
    </submittedName>
</protein>
<gene>
    <name evidence="2" type="ORF">NOX80_03585</name>
</gene>
<keyword evidence="1" id="KW-0472">Membrane</keyword>
<keyword evidence="1" id="KW-0812">Transmembrane</keyword>
<evidence type="ECO:0000313" key="3">
    <source>
        <dbReference type="Proteomes" id="UP001059844"/>
    </source>
</evidence>
<dbReference type="InterPro" id="IPR025962">
    <property type="entry name" value="SdpI/YhfL"/>
</dbReference>